<proteinExistence type="predicted"/>
<evidence type="ECO:0000256" key="1">
    <source>
        <dbReference type="ARBA" id="ARBA00022723"/>
    </source>
</evidence>
<dbReference type="InterPro" id="IPR035896">
    <property type="entry name" value="AN1-like_Znf"/>
</dbReference>
<evidence type="ECO:0000256" key="3">
    <source>
        <dbReference type="ARBA" id="ARBA00022833"/>
    </source>
</evidence>
<dbReference type="EMBL" id="MPUH01000929">
    <property type="protein sequence ID" value="OMJ72111.1"/>
    <property type="molecule type" value="Genomic_DNA"/>
</dbReference>
<name>A0A1R2B5Q1_9CILI</name>
<evidence type="ECO:0000313" key="6">
    <source>
        <dbReference type="EMBL" id="OMJ72111.1"/>
    </source>
</evidence>
<gene>
    <name evidence="6" type="ORF">SteCoe_29517</name>
</gene>
<protein>
    <recommendedName>
        <fullName evidence="5">AN1-type domain-containing protein</fullName>
    </recommendedName>
</protein>
<dbReference type="Proteomes" id="UP000187209">
    <property type="component" value="Unassembled WGS sequence"/>
</dbReference>
<dbReference type="PROSITE" id="PS51039">
    <property type="entry name" value="ZF_AN1"/>
    <property type="match status" value="1"/>
</dbReference>
<keyword evidence="2 4" id="KW-0863">Zinc-finger</keyword>
<evidence type="ECO:0000256" key="4">
    <source>
        <dbReference type="PROSITE-ProRule" id="PRU00449"/>
    </source>
</evidence>
<dbReference type="Gene3D" id="4.10.1110.10">
    <property type="entry name" value="AN1-like Zinc finger"/>
    <property type="match status" value="1"/>
</dbReference>
<accession>A0A1R2B5Q1</accession>
<reference evidence="6 7" key="1">
    <citation type="submission" date="2016-11" db="EMBL/GenBank/DDBJ databases">
        <title>The macronuclear genome of Stentor coeruleus: a giant cell with tiny introns.</title>
        <authorList>
            <person name="Slabodnick M."/>
            <person name="Ruby J.G."/>
            <person name="Reiff S.B."/>
            <person name="Swart E.C."/>
            <person name="Gosai S."/>
            <person name="Prabakaran S."/>
            <person name="Witkowska E."/>
            <person name="Larue G.E."/>
            <person name="Fisher S."/>
            <person name="Freeman R.M."/>
            <person name="Gunawardena J."/>
            <person name="Chu W."/>
            <person name="Stover N.A."/>
            <person name="Gregory B.D."/>
            <person name="Nowacki M."/>
            <person name="Derisi J."/>
            <person name="Roy S.W."/>
            <person name="Marshall W.F."/>
            <person name="Sood P."/>
        </authorList>
    </citation>
    <scope>NUCLEOTIDE SEQUENCE [LARGE SCALE GENOMIC DNA]</scope>
    <source>
        <strain evidence="6">WM001</strain>
    </source>
</reference>
<dbReference type="SMART" id="SM00154">
    <property type="entry name" value="ZnF_AN1"/>
    <property type="match status" value="1"/>
</dbReference>
<dbReference type="GO" id="GO:0008270">
    <property type="term" value="F:zinc ion binding"/>
    <property type="evidence" value="ECO:0007669"/>
    <property type="project" value="UniProtKB-KW"/>
</dbReference>
<dbReference type="OrthoDB" id="296554at2759"/>
<keyword evidence="7" id="KW-1185">Reference proteome</keyword>
<dbReference type="Pfam" id="PF01428">
    <property type="entry name" value="zf-AN1"/>
    <property type="match status" value="1"/>
</dbReference>
<dbReference type="InterPro" id="IPR050652">
    <property type="entry name" value="AN1_A20_ZnFinger"/>
</dbReference>
<dbReference type="PANTHER" id="PTHR10634">
    <property type="entry name" value="AN1-TYPE ZINC FINGER PROTEIN"/>
    <property type="match status" value="1"/>
</dbReference>
<evidence type="ECO:0000259" key="5">
    <source>
        <dbReference type="PROSITE" id="PS51039"/>
    </source>
</evidence>
<dbReference type="InterPro" id="IPR000058">
    <property type="entry name" value="Znf_AN1"/>
</dbReference>
<dbReference type="SUPFAM" id="SSF118310">
    <property type="entry name" value="AN1-like Zinc finger"/>
    <property type="match status" value="1"/>
</dbReference>
<comment type="caution">
    <text evidence="6">The sequence shown here is derived from an EMBL/GenBank/DDBJ whole genome shotgun (WGS) entry which is preliminary data.</text>
</comment>
<evidence type="ECO:0000313" key="7">
    <source>
        <dbReference type="Proteomes" id="UP000187209"/>
    </source>
</evidence>
<keyword evidence="3" id="KW-0862">Zinc</keyword>
<feature type="domain" description="AN1-type" evidence="5">
    <location>
        <begin position="57"/>
        <end position="103"/>
    </location>
</feature>
<organism evidence="6 7">
    <name type="scientific">Stentor coeruleus</name>
    <dbReference type="NCBI Taxonomy" id="5963"/>
    <lineage>
        <taxon>Eukaryota</taxon>
        <taxon>Sar</taxon>
        <taxon>Alveolata</taxon>
        <taxon>Ciliophora</taxon>
        <taxon>Postciliodesmatophora</taxon>
        <taxon>Heterotrichea</taxon>
        <taxon>Heterotrichida</taxon>
        <taxon>Stentoridae</taxon>
        <taxon>Stentor</taxon>
    </lineage>
</organism>
<evidence type="ECO:0000256" key="2">
    <source>
        <dbReference type="ARBA" id="ARBA00022771"/>
    </source>
</evidence>
<dbReference type="AlphaFoldDB" id="A0A1R2B5Q1"/>
<keyword evidence="1" id="KW-0479">Metal-binding</keyword>
<sequence length="122" mass="13855">MDPSLCSKCNLFFGNQEGMCSKCFKESRLKKDTIQTVSAILNTAPTVVEEEAKQVPQASPDRCAVCNKRLGNINFRCKCASYFCTHHRLPEEHKCTYDHKTVGIRKLSEENPVIQAQKFNKL</sequence>